<name>F6X2T3_CIOIN</name>
<organism evidence="2 3">
    <name type="scientific">Ciona intestinalis</name>
    <name type="common">Transparent sea squirt</name>
    <name type="synonym">Ascidia intestinalis</name>
    <dbReference type="NCBI Taxonomy" id="7719"/>
    <lineage>
        <taxon>Eukaryota</taxon>
        <taxon>Metazoa</taxon>
        <taxon>Chordata</taxon>
        <taxon>Tunicata</taxon>
        <taxon>Ascidiacea</taxon>
        <taxon>Phlebobranchia</taxon>
        <taxon>Cionidae</taxon>
        <taxon>Ciona</taxon>
    </lineage>
</organism>
<proteinExistence type="predicted"/>
<feature type="compositionally biased region" description="Acidic residues" evidence="1">
    <location>
        <begin position="276"/>
        <end position="290"/>
    </location>
</feature>
<dbReference type="HOGENOM" id="CLU_062962_0_0_1"/>
<keyword evidence="3" id="KW-1185">Reference proteome</keyword>
<evidence type="ECO:0000256" key="1">
    <source>
        <dbReference type="SAM" id="MobiDB-lite"/>
    </source>
</evidence>
<sequence length="374" mass="41267">MANDGASGGVDSQTATSEIKSTNEDKILSFNDLRQHADHWSLGSDAELLEQLQQFASRLTTRAHQMSRDVSQLIHDTRLTDAKIESVTDYFLTLSDHQFIENRVYDEDTTSAKQETNNDEKAAKTKEEREADMMMKLKESVNFGIKVIDESFDILDMKVEDSDVDSDDEDDIVPDEILLEAKDPYVHRPLPHLIGSRSFYQEDDVGIGDLMASDVESEVGSVSESEDEIEEAVVVSDSSSSSDYPSSEDGSVDESEDDEIAPKRTAPPSDSLSSSDESEDLFDEQSDDSDQVITKQKPSKKASKPRKPSNEMFGGEAPEDDLFATSSGGLFGSGKGLFDAPKSGGLFDDVEIEEDEEEDDVKDHDDDTDHESAD</sequence>
<evidence type="ECO:0008006" key="4">
    <source>
        <dbReference type="Google" id="ProtNLM"/>
    </source>
</evidence>
<reference evidence="2" key="4">
    <citation type="submission" date="2025-09" db="UniProtKB">
        <authorList>
            <consortium name="Ensembl"/>
        </authorList>
    </citation>
    <scope>IDENTIFICATION</scope>
</reference>
<feature type="compositionally biased region" description="Basic and acidic residues" evidence="1">
    <location>
        <begin position="361"/>
        <end position="374"/>
    </location>
</feature>
<feature type="compositionally biased region" description="Low complexity" evidence="1">
    <location>
        <begin position="232"/>
        <end position="249"/>
    </location>
</feature>
<evidence type="ECO:0000313" key="3">
    <source>
        <dbReference type="Proteomes" id="UP000008144"/>
    </source>
</evidence>
<protein>
    <recommendedName>
        <fullName evidence="4">FAM21/CAPZIP domain-containing protein</fullName>
    </recommendedName>
</protein>
<reference evidence="2" key="3">
    <citation type="submission" date="2025-08" db="UniProtKB">
        <authorList>
            <consortium name="Ensembl"/>
        </authorList>
    </citation>
    <scope>IDENTIFICATION</scope>
</reference>
<evidence type="ECO:0000313" key="2">
    <source>
        <dbReference type="Ensembl" id="ENSCINP00000005187.3"/>
    </source>
</evidence>
<dbReference type="GeneTree" id="ENSGT00940000153997"/>
<feature type="region of interest" description="Disordered" evidence="1">
    <location>
        <begin position="105"/>
        <end position="128"/>
    </location>
</feature>
<dbReference type="Proteomes" id="UP000008144">
    <property type="component" value="Chromosome 6"/>
</dbReference>
<accession>F6X2T3</accession>
<dbReference type="EMBL" id="EAAA01002251">
    <property type="status" value="NOT_ANNOTATED_CDS"/>
    <property type="molecule type" value="Genomic_DNA"/>
</dbReference>
<reference evidence="2" key="2">
    <citation type="journal article" date="2008" name="Genome Biol.">
        <title>Improved genome assembly and evidence-based global gene model set for the chordate Ciona intestinalis: new insight into intron and operon populations.</title>
        <authorList>
            <person name="Satou Y."/>
            <person name="Mineta K."/>
            <person name="Ogasawara M."/>
            <person name="Sasakura Y."/>
            <person name="Shoguchi E."/>
            <person name="Ueno K."/>
            <person name="Yamada L."/>
            <person name="Matsumoto J."/>
            <person name="Wasserscheid J."/>
            <person name="Dewar K."/>
            <person name="Wiley G.B."/>
            <person name="Macmil S.L."/>
            <person name="Roe B.A."/>
            <person name="Zeller R.W."/>
            <person name="Hastings K.E."/>
            <person name="Lemaire P."/>
            <person name="Lindquist E."/>
            <person name="Endo T."/>
            <person name="Hotta K."/>
            <person name="Inaba K."/>
        </authorList>
    </citation>
    <scope>NUCLEOTIDE SEQUENCE [LARGE SCALE GENOMIC DNA]</scope>
    <source>
        <strain evidence="2">wild type</strain>
    </source>
</reference>
<dbReference type="Ensembl" id="ENSCINT00000005187.3">
    <property type="protein sequence ID" value="ENSCINP00000005187.3"/>
    <property type="gene ID" value="ENSCING00000002551.3"/>
</dbReference>
<feature type="compositionally biased region" description="Basic residues" evidence="1">
    <location>
        <begin position="297"/>
        <end position="307"/>
    </location>
</feature>
<feature type="region of interest" description="Disordered" evidence="1">
    <location>
        <begin position="216"/>
        <end position="374"/>
    </location>
</feature>
<feature type="compositionally biased region" description="Acidic residues" evidence="1">
    <location>
        <begin position="250"/>
        <end position="259"/>
    </location>
</feature>
<dbReference type="OMA" id="PEDSDDM"/>
<dbReference type="InParanoid" id="F6X2T3"/>
<dbReference type="AlphaFoldDB" id="F6X2T3"/>
<feature type="compositionally biased region" description="Acidic residues" evidence="1">
    <location>
        <begin position="348"/>
        <end position="360"/>
    </location>
</feature>
<dbReference type="STRING" id="7719.ENSCINP00000005187"/>
<reference evidence="3" key="1">
    <citation type="journal article" date="2002" name="Science">
        <title>The draft genome of Ciona intestinalis: insights into chordate and vertebrate origins.</title>
        <authorList>
            <person name="Dehal P."/>
            <person name="Satou Y."/>
            <person name="Campbell R.K."/>
            <person name="Chapman J."/>
            <person name="Degnan B."/>
            <person name="De Tomaso A."/>
            <person name="Davidson B."/>
            <person name="Di Gregorio A."/>
            <person name="Gelpke M."/>
            <person name="Goodstein D.M."/>
            <person name="Harafuji N."/>
            <person name="Hastings K.E."/>
            <person name="Ho I."/>
            <person name="Hotta K."/>
            <person name="Huang W."/>
            <person name="Kawashima T."/>
            <person name="Lemaire P."/>
            <person name="Martinez D."/>
            <person name="Meinertzhagen I.A."/>
            <person name="Necula S."/>
            <person name="Nonaka M."/>
            <person name="Putnam N."/>
            <person name="Rash S."/>
            <person name="Saiga H."/>
            <person name="Satake M."/>
            <person name="Terry A."/>
            <person name="Yamada L."/>
            <person name="Wang H.G."/>
            <person name="Awazu S."/>
            <person name="Azumi K."/>
            <person name="Boore J."/>
            <person name="Branno M."/>
            <person name="Chin-Bow S."/>
            <person name="DeSantis R."/>
            <person name="Doyle S."/>
            <person name="Francino P."/>
            <person name="Keys D.N."/>
            <person name="Haga S."/>
            <person name="Hayashi H."/>
            <person name="Hino K."/>
            <person name="Imai K.S."/>
            <person name="Inaba K."/>
            <person name="Kano S."/>
            <person name="Kobayashi K."/>
            <person name="Kobayashi M."/>
            <person name="Lee B.I."/>
            <person name="Makabe K.W."/>
            <person name="Manohar C."/>
            <person name="Matassi G."/>
            <person name="Medina M."/>
            <person name="Mochizuki Y."/>
            <person name="Mount S."/>
            <person name="Morishita T."/>
            <person name="Miura S."/>
            <person name="Nakayama A."/>
            <person name="Nishizaka S."/>
            <person name="Nomoto H."/>
            <person name="Ohta F."/>
            <person name="Oishi K."/>
            <person name="Rigoutsos I."/>
            <person name="Sano M."/>
            <person name="Sasaki A."/>
            <person name="Sasakura Y."/>
            <person name="Shoguchi E."/>
            <person name="Shin-i T."/>
            <person name="Spagnuolo A."/>
            <person name="Stainier D."/>
            <person name="Suzuki M.M."/>
            <person name="Tassy O."/>
            <person name="Takatori N."/>
            <person name="Tokuoka M."/>
            <person name="Yagi K."/>
            <person name="Yoshizaki F."/>
            <person name="Wada S."/>
            <person name="Zhang C."/>
            <person name="Hyatt P.D."/>
            <person name="Larimer F."/>
            <person name="Detter C."/>
            <person name="Doggett N."/>
            <person name="Glavina T."/>
            <person name="Hawkins T."/>
            <person name="Richardson P."/>
            <person name="Lucas S."/>
            <person name="Kohara Y."/>
            <person name="Levine M."/>
            <person name="Satoh N."/>
            <person name="Rokhsar D.S."/>
        </authorList>
    </citation>
    <scope>NUCLEOTIDE SEQUENCE [LARGE SCALE GENOMIC DNA]</scope>
</reference>
<feature type="compositionally biased region" description="Basic and acidic residues" evidence="1">
    <location>
        <begin position="116"/>
        <end position="128"/>
    </location>
</feature>